<evidence type="ECO:0000313" key="4">
    <source>
        <dbReference type="Proteomes" id="UP001054945"/>
    </source>
</evidence>
<dbReference type="InterPro" id="IPR009071">
    <property type="entry name" value="HMG_box_dom"/>
</dbReference>
<keyword evidence="1" id="KW-0238">DNA-binding</keyword>
<evidence type="ECO:0000259" key="2">
    <source>
        <dbReference type="PROSITE" id="PS50118"/>
    </source>
</evidence>
<dbReference type="GO" id="GO:0005634">
    <property type="term" value="C:nucleus"/>
    <property type="evidence" value="ECO:0007669"/>
    <property type="project" value="UniProtKB-UniRule"/>
</dbReference>
<accession>A0AAV4R482</accession>
<feature type="domain" description="HMG box" evidence="2">
    <location>
        <begin position="1"/>
        <end position="65"/>
    </location>
</feature>
<feature type="DNA-binding region" description="HMG box" evidence="1">
    <location>
        <begin position="1"/>
        <end position="65"/>
    </location>
</feature>
<dbReference type="Proteomes" id="UP001054945">
    <property type="component" value="Unassembled WGS sequence"/>
</dbReference>
<dbReference type="SUPFAM" id="SSF47095">
    <property type="entry name" value="HMG-box"/>
    <property type="match status" value="1"/>
</dbReference>
<dbReference type="GO" id="GO:0003677">
    <property type="term" value="F:DNA binding"/>
    <property type="evidence" value="ECO:0007669"/>
    <property type="project" value="UniProtKB-UniRule"/>
</dbReference>
<dbReference type="CDD" id="cd00084">
    <property type="entry name" value="HMG-box_SF"/>
    <property type="match status" value="1"/>
</dbReference>
<dbReference type="AlphaFoldDB" id="A0AAV4R482"/>
<evidence type="ECO:0000256" key="1">
    <source>
        <dbReference type="PROSITE-ProRule" id="PRU00267"/>
    </source>
</evidence>
<dbReference type="SMART" id="SM00398">
    <property type="entry name" value="HMG"/>
    <property type="match status" value="1"/>
</dbReference>
<sequence length="156" mass="18567">MTPFDYFCRKHRLDVASLNPDFSNQQIAQILSEKWNRLPPEEKAIYKNMITKDYPKNIKNKDKLGKVVSQNLDNIKDTPTREKKIVRKKRRKRIEKNITFSLQIFQEYNHLDSSLGMQSDENFAVINYLAPGIWICSKNNKLYLLNCYRFARSNYL</sequence>
<dbReference type="EMBL" id="BPLR01007233">
    <property type="protein sequence ID" value="GIY15426.1"/>
    <property type="molecule type" value="Genomic_DNA"/>
</dbReference>
<dbReference type="Pfam" id="PF00505">
    <property type="entry name" value="HMG_box"/>
    <property type="match status" value="1"/>
</dbReference>
<comment type="caution">
    <text evidence="3">The sequence shown here is derived from an EMBL/GenBank/DDBJ whole genome shotgun (WGS) entry which is preliminary data.</text>
</comment>
<dbReference type="Gene3D" id="1.10.30.10">
    <property type="entry name" value="High mobility group box domain"/>
    <property type="match status" value="1"/>
</dbReference>
<reference evidence="3 4" key="1">
    <citation type="submission" date="2021-06" db="EMBL/GenBank/DDBJ databases">
        <title>Caerostris extrusa draft genome.</title>
        <authorList>
            <person name="Kono N."/>
            <person name="Arakawa K."/>
        </authorList>
    </citation>
    <scope>NUCLEOTIDE SEQUENCE [LARGE SCALE GENOMIC DNA]</scope>
</reference>
<evidence type="ECO:0000313" key="3">
    <source>
        <dbReference type="EMBL" id="GIY15426.1"/>
    </source>
</evidence>
<protein>
    <submittedName>
        <fullName evidence="3">PMS1 1</fullName>
    </submittedName>
</protein>
<keyword evidence="1" id="KW-0539">Nucleus</keyword>
<gene>
    <name evidence="3" type="primary">PMS1_1</name>
    <name evidence="3" type="ORF">CEXT_707181</name>
</gene>
<keyword evidence="4" id="KW-1185">Reference proteome</keyword>
<organism evidence="3 4">
    <name type="scientific">Caerostris extrusa</name>
    <name type="common">Bark spider</name>
    <name type="synonym">Caerostris bankana</name>
    <dbReference type="NCBI Taxonomy" id="172846"/>
    <lineage>
        <taxon>Eukaryota</taxon>
        <taxon>Metazoa</taxon>
        <taxon>Ecdysozoa</taxon>
        <taxon>Arthropoda</taxon>
        <taxon>Chelicerata</taxon>
        <taxon>Arachnida</taxon>
        <taxon>Araneae</taxon>
        <taxon>Araneomorphae</taxon>
        <taxon>Entelegynae</taxon>
        <taxon>Araneoidea</taxon>
        <taxon>Araneidae</taxon>
        <taxon>Caerostris</taxon>
    </lineage>
</organism>
<name>A0AAV4R482_CAEEX</name>
<dbReference type="PROSITE" id="PS50118">
    <property type="entry name" value="HMG_BOX_2"/>
    <property type="match status" value="1"/>
</dbReference>
<proteinExistence type="predicted"/>
<dbReference type="InterPro" id="IPR036910">
    <property type="entry name" value="HMG_box_dom_sf"/>
</dbReference>